<keyword evidence="7" id="KW-0282">Flagellum</keyword>
<evidence type="ECO:0000313" key="7">
    <source>
        <dbReference type="EMBL" id="TLU73129.1"/>
    </source>
</evidence>
<dbReference type="AlphaFoldDB" id="A0A5R9J834"/>
<evidence type="ECO:0000256" key="4">
    <source>
        <dbReference type="ARBA" id="ARBA00022989"/>
    </source>
</evidence>
<accession>A0A5R9J834</accession>
<evidence type="ECO:0000256" key="6">
    <source>
        <dbReference type="SAM" id="Phobius"/>
    </source>
</evidence>
<feature type="transmembrane region" description="Helical" evidence="6">
    <location>
        <begin position="6"/>
        <end position="23"/>
    </location>
</feature>
<keyword evidence="8" id="KW-1185">Reference proteome</keyword>
<dbReference type="GO" id="GO:0016020">
    <property type="term" value="C:membrane"/>
    <property type="evidence" value="ECO:0007669"/>
    <property type="project" value="InterPro"/>
</dbReference>
<keyword evidence="2" id="KW-1003">Cell membrane</keyword>
<sequence>MSIHDLLTIGSGLAAVIVMILLVRHGTRLTGHLARRGKAQTMLAVRASLAIDGRRRLSLVECDGHRLLLLSGGANDVMLGWLPAEAPPPPRNPSS</sequence>
<evidence type="ECO:0000313" key="8">
    <source>
        <dbReference type="Proteomes" id="UP000305654"/>
    </source>
</evidence>
<keyword evidence="7" id="KW-0966">Cell projection</keyword>
<dbReference type="RefSeq" id="WP_138325208.1">
    <property type="nucleotide sequence ID" value="NZ_VCDI01000002.1"/>
</dbReference>
<dbReference type="EMBL" id="VCDI01000002">
    <property type="protein sequence ID" value="TLU73129.1"/>
    <property type="molecule type" value="Genomic_DNA"/>
</dbReference>
<keyword evidence="4 6" id="KW-1133">Transmembrane helix</keyword>
<dbReference type="GO" id="GO:0044781">
    <property type="term" value="P:bacterial-type flagellum organization"/>
    <property type="evidence" value="ECO:0007669"/>
    <property type="project" value="InterPro"/>
</dbReference>
<organism evidence="7 8">
    <name type="scientific">Lichenicoccus roseus</name>
    <dbReference type="NCBI Taxonomy" id="2683649"/>
    <lineage>
        <taxon>Bacteria</taxon>
        <taxon>Pseudomonadati</taxon>
        <taxon>Pseudomonadota</taxon>
        <taxon>Alphaproteobacteria</taxon>
        <taxon>Acetobacterales</taxon>
        <taxon>Acetobacteraceae</taxon>
        <taxon>Lichenicoccus</taxon>
    </lineage>
</organism>
<keyword evidence="7" id="KW-0969">Cilium</keyword>
<dbReference type="InterPro" id="IPR022781">
    <property type="entry name" value="Flagellar_biosynth_FliO"/>
</dbReference>
<gene>
    <name evidence="7" type="ORF">FE263_06780</name>
</gene>
<evidence type="ECO:0000256" key="5">
    <source>
        <dbReference type="ARBA" id="ARBA00023136"/>
    </source>
</evidence>
<comment type="caution">
    <text evidence="7">The sequence shown here is derived from an EMBL/GenBank/DDBJ whole genome shotgun (WGS) entry which is preliminary data.</text>
</comment>
<dbReference type="Pfam" id="PF04347">
    <property type="entry name" value="FliO"/>
    <property type="match status" value="1"/>
</dbReference>
<name>A0A5R9J834_9PROT</name>
<keyword evidence="5 6" id="KW-0472">Membrane</keyword>
<protein>
    <submittedName>
        <fullName evidence="7">Flagellar biosynthetic protein FliO</fullName>
    </submittedName>
</protein>
<proteinExistence type="predicted"/>
<keyword evidence="3 6" id="KW-0812">Transmembrane</keyword>
<evidence type="ECO:0000256" key="1">
    <source>
        <dbReference type="ARBA" id="ARBA00004236"/>
    </source>
</evidence>
<evidence type="ECO:0000256" key="3">
    <source>
        <dbReference type="ARBA" id="ARBA00022692"/>
    </source>
</evidence>
<evidence type="ECO:0000256" key="2">
    <source>
        <dbReference type="ARBA" id="ARBA00022475"/>
    </source>
</evidence>
<dbReference type="Proteomes" id="UP000305654">
    <property type="component" value="Unassembled WGS sequence"/>
</dbReference>
<comment type="subcellular location">
    <subcellularLocation>
        <location evidence="1">Cell membrane</location>
    </subcellularLocation>
</comment>
<reference evidence="7 8" key="1">
    <citation type="submission" date="2019-05" db="EMBL/GenBank/DDBJ databases">
        <authorList>
            <person name="Pankratov T."/>
            <person name="Grouzdev D."/>
        </authorList>
    </citation>
    <scope>NUCLEOTIDE SEQUENCE [LARGE SCALE GENOMIC DNA]</scope>
    <source>
        <strain evidence="7 8">KEBCLARHB70R</strain>
    </source>
</reference>
<dbReference type="OrthoDB" id="7220053at2"/>